<sequence length="73" mass="8391">MRHFLRSAQRAEQSDRPILCAKIRMKGLTDGTICRYAEREAIALYSLQLNTKSRYFQAFLSDVFQFACGNVAL</sequence>
<organism evidence="1">
    <name type="scientific">Tolypothrix bouteillei VB521301</name>
    <dbReference type="NCBI Taxonomy" id="1479485"/>
    <lineage>
        <taxon>Bacteria</taxon>
        <taxon>Bacillati</taxon>
        <taxon>Cyanobacteriota</taxon>
        <taxon>Cyanophyceae</taxon>
        <taxon>Nostocales</taxon>
        <taxon>Tolypothrichaceae</taxon>
        <taxon>Tolypothrix</taxon>
    </lineage>
</organism>
<comment type="caution">
    <text evidence="1">The sequence shown here is derived from an EMBL/GenBank/DDBJ whole genome shotgun (WGS) entry which is preliminary data.</text>
</comment>
<protein>
    <submittedName>
        <fullName evidence="1">Uncharacterized protein</fullName>
    </submittedName>
</protein>
<evidence type="ECO:0000313" key="1">
    <source>
        <dbReference type="EMBL" id="KIE12516.1"/>
    </source>
</evidence>
<dbReference type="EMBL" id="JHEG02000036">
    <property type="protein sequence ID" value="KIE12516.1"/>
    <property type="molecule type" value="Genomic_DNA"/>
</dbReference>
<gene>
    <name evidence="1" type="ORF">DA73_0209335</name>
</gene>
<accession>A0A0C1NI86</accession>
<dbReference type="AlphaFoldDB" id="A0A0C1NI86"/>
<name>A0A0C1NI86_9CYAN</name>
<proteinExistence type="predicted"/>
<reference evidence="1" key="1">
    <citation type="journal article" date="2015" name="Genome Announc.">
        <title>Draft Genome Sequence of Tolypothrix boutellei Strain VB521301.</title>
        <authorList>
            <person name="Chandrababunaidu M.M."/>
            <person name="Singh D."/>
            <person name="Sen D."/>
            <person name="Bhan S."/>
            <person name="Das S."/>
            <person name="Gupta A."/>
            <person name="Adhikary S.P."/>
            <person name="Tripathy S."/>
        </authorList>
    </citation>
    <scope>NUCLEOTIDE SEQUENCE</scope>
    <source>
        <strain evidence="1">VB521301</strain>
    </source>
</reference>